<keyword evidence="4" id="KW-0418">Kinase</keyword>
<dbReference type="Pfam" id="PF17042">
    <property type="entry name" value="NBD_C"/>
    <property type="match status" value="1"/>
</dbReference>
<dbReference type="InterPro" id="IPR037051">
    <property type="entry name" value="4-carb_acid_sugar_kinase_N_sf"/>
</dbReference>
<gene>
    <name evidence="9" type="ORF">DLJ74_14370</name>
</gene>
<evidence type="ECO:0000259" key="7">
    <source>
        <dbReference type="Pfam" id="PF07005"/>
    </source>
</evidence>
<sequence length="431" mass="47208">MSRLLGIIADDLTGANDSGVQLTEKGVKTSVLFDIPEHSHNLDSGLVIDTNSRALSNQEARSITKQAALFLKEAGYRYVYKKMDSTLRGHIATELQALSEVFSPEFVIIAPALPAYGRTTKDGVHYVNGIKLSETEAAKDPKHPVRQSYIPSLIEDEIDEAVGLLTTEDIKGSTLQAKLQSYQVKNIQYIVCDAESQEALLQMAQKVVKISENIIWAGSAGLAEVLPEVLGISQKMGKHSLTKSEHVMTVCGSLSQVTQHQVRFAAEQADVTAIELDPIQMFTNDWEMLKDNHIEKCVDVIKSGDDIVVYVPSNEQIRDKVKRIGRKRDLSDYQIGEHISQSIGEIVVGVSERNKNLSGLVLTGGDTAKEVARQLGGIGFRLLKQLEAGIPVGTLIGTEKEFRIVTKAGAFGNQQSIYHAMQVLKGVLNNE</sequence>
<keyword evidence="3" id="KW-0547">Nucleotide-binding</keyword>
<dbReference type="GO" id="GO:0016301">
    <property type="term" value="F:kinase activity"/>
    <property type="evidence" value="ECO:0007669"/>
    <property type="project" value="UniProtKB-KW"/>
</dbReference>
<dbReference type="InterPro" id="IPR031475">
    <property type="entry name" value="NBD_C"/>
</dbReference>
<comment type="caution">
    <text evidence="9">The sequence shown here is derived from an EMBL/GenBank/DDBJ whole genome shotgun (WGS) entry which is preliminary data.</text>
</comment>
<dbReference type="Proteomes" id="UP000245624">
    <property type="component" value="Unassembled WGS sequence"/>
</dbReference>
<dbReference type="GO" id="GO:0005524">
    <property type="term" value="F:ATP binding"/>
    <property type="evidence" value="ECO:0007669"/>
    <property type="project" value="UniProtKB-KW"/>
</dbReference>
<evidence type="ECO:0000313" key="10">
    <source>
        <dbReference type="Proteomes" id="UP000245624"/>
    </source>
</evidence>
<dbReference type="Gene3D" id="3.40.50.10840">
    <property type="entry name" value="Putative sugar-binding, N-terminal domain"/>
    <property type="match status" value="1"/>
</dbReference>
<evidence type="ECO:0000256" key="6">
    <source>
        <dbReference type="ARBA" id="ARBA00023277"/>
    </source>
</evidence>
<protein>
    <recommendedName>
        <fullName evidence="11">Hrp-dependent type III effector protein</fullName>
    </recommendedName>
</protein>
<dbReference type="OrthoDB" id="9778478at2"/>
<reference evidence="9 10" key="1">
    <citation type="submission" date="2018-05" db="EMBL/GenBank/DDBJ databases">
        <title>Genomic analysis of Gracilibacillus dipsosauri DD1 reveals novel features of a salt-tolerant amylase.</title>
        <authorList>
            <person name="Deutch C.E."/>
            <person name="Yang S."/>
        </authorList>
    </citation>
    <scope>NUCLEOTIDE SEQUENCE [LARGE SCALE GENOMIC DNA]</scope>
    <source>
        <strain evidence="9 10">DD1</strain>
    </source>
</reference>
<keyword evidence="10" id="KW-1185">Reference proteome</keyword>
<evidence type="ECO:0000256" key="5">
    <source>
        <dbReference type="ARBA" id="ARBA00022840"/>
    </source>
</evidence>
<evidence type="ECO:0008006" key="11">
    <source>
        <dbReference type="Google" id="ProtNLM"/>
    </source>
</evidence>
<name>A0A317KYN9_9BACI</name>
<feature type="domain" description="Four-carbon acid sugar kinase N-terminal" evidence="7">
    <location>
        <begin position="5"/>
        <end position="225"/>
    </location>
</feature>
<dbReference type="InterPro" id="IPR042213">
    <property type="entry name" value="NBD_C_sf"/>
</dbReference>
<evidence type="ECO:0000256" key="4">
    <source>
        <dbReference type="ARBA" id="ARBA00022777"/>
    </source>
</evidence>
<comment type="similarity">
    <text evidence="1">Belongs to the four-carbon acid sugar kinase family.</text>
</comment>
<keyword evidence="6" id="KW-0119">Carbohydrate metabolism</keyword>
<dbReference type="AlphaFoldDB" id="A0A317KYN9"/>
<evidence type="ECO:0000259" key="8">
    <source>
        <dbReference type="Pfam" id="PF17042"/>
    </source>
</evidence>
<organism evidence="9 10">
    <name type="scientific">Gracilibacillus dipsosauri</name>
    <dbReference type="NCBI Taxonomy" id="178340"/>
    <lineage>
        <taxon>Bacteria</taxon>
        <taxon>Bacillati</taxon>
        <taxon>Bacillota</taxon>
        <taxon>Bacilli</taxon>
        <taxon>Bacillales</taxon>
        <taxon>Bacillaceae</taxon>
        <taxon>Gracilibacillus</taxon>
    </lineage>
</organism>
<dbReference type="Pfam" id="PF07005">
    <property type="entry name" value="SBD_N"/>
    <property type="match status" value="1"/>
</dbReference>
<evidence type="ECO:0000256" key="1">
    <source>
        <dbReference type="ARBA" id="ARBA00005715"/>
    </source>
</evidence>
<evidence type="ECO:0000313" key="9">
    <source>
        <dbReference type="EMBL" id="PWU67638.1"/>
    </source>
</evidence>
<dbReference type="SUPFAM" id="SSF142764">
    <property type="entry name" value="YgbK-like"/>
    <property type="match status" value="1"/>
</dbReference>
<accession>A0A317KYN9</accession>
<dbReference type="RefSeq" id="WP_109984986.1">
    <property type="nucleotide sequence ID" value="NZ_QGTD01000013.1"/>
</dbReference>
<dbReference type="Gene3D" id="3.40.980.20">
    <property type="entry name" value="Four-carbon acid sugar kinase, nucleotide binding domain"/>
    <property type="match status" value="1"/>
</dbReference>
<proteinExistence type="inferred from homology"/>
<dbReference type="InterPro" id="IPR010737">
    <property type="entry name" value="4-carb_acid_sugar_kinase_N"/>
</dbReference>
<evidence type="ECO:0000256" key="3">
    <source>
        <dbReference type="ARBA" id="ARBA00022741"/>
    </source>
</evidence>
<evidence type="ECO:0000256" key="2">
    <source>
        <dbReference type="ARBA" id="ARBA00022679"/>
    </source>
</evidence>
<dbReference type="EMBL" id="QGTD01000013">
    <property type="protein sequence ID" value="PWU67638.1"/>
    <property type="molecule type" value="Genomic_DNA"/>
</dbReference>
<keyword evidence="5" id="KW-0067">ATP-binding</keyword>
<keyword evidence="2" id="KW-0808">Transferase</keyword>
<feature type="domain" description="Four-carbon acid sugar kinase nucleotide binding" evidence="8">
    <location>
        <begin position="249"/>
        <end position="416"/>
    </location>
</feature>